<dbReference type="EC" id="1.1.1.14" evidence="7"/>
<gene>
    <name evidence="7" type="primary">gutB_2</name>
    <name evidence="7" type="ORF">DF168_02058</name>
</gene>
<dbReference type="InterPro" id="IPR020843">
    <property type="entry name" value="ER"/>
</dbReference>
<keyword evidence="4" id="KW-0862">Zinc</keyword>
<evidence type="ECO:0000313" key="7">
    <source>
        <dbReference type="EMBL" id="AWT60834.1"/>
    </source>
</evidence>
<dbReference type="PANTHER" id="PTHR43350:SF19">
    <property type="entry name" value="D-GULOSIDE 3-DEHYDROGENASE"/>
    <property type="match status" value="1"/>
</dbReference>
<evidence type="ECO:0000313" key="8">
    <source>
        <dbReference type="Proteomes" id="UP000247465"/>
    </source>
</evidence>
<dbReference type="InterPro" id="IPR036291">
    <property type="entry name" value="NAD(P)-bd_dom_sf"/>
</dbReference>
<dbReference type="EMBL" id="CP029803">
    <property type="protein sequence ID" value="AWT60834.1"/>
    <property type="molecule type" value="Genomic_DNA"/>
</dbReference>
<evidence type="ECO:0000256" key="3">
    <source>
        <dbReference type="ARBA" id="ARBA00022723"/>
    </source>
</evidence>
<keyword evidence="3" id="KW-0479">Metal-binding</keyword>
<comment type="cofactor">
    <cofactor evidence="1">
        <name>Zn(2+)</name>
        <dbReference type="ChEBI" id="CHEBI:29105"/>
    </cofactor>
</comment>
<feature type="domain" description="Enoyl reductase (ER)" evidence="6">
    <location>
        <begin position="9"/>
        <end position="315"/>
    </location>
</feature>
<accession>A0A2Z4AK47</accession>
<dbReference type="SUPFAM" id="SSF51735">
    <property type="entry name" value="NAD(P)-binding Rossmann-fold domains"/>
    <property type="match status" value="1"/>
</dbReference>
<dbReference type="AlphaFoldDB" id="A0A2Z4AK47"/>
<protein>
    <submittedName>
        <fullName evidence="7">Sorbitol dehydrogenase</fullName>
        <ecNumber evidence="7">1.1.1.14</ecNumber>
    </submittedName>
</protein>
<dbReference type="GO" id="GO:0046872">
    <property type="term" value="F:metal ion binding"/>
    <property type="evidence" value="ECO:0007669"/>
    <property type="project" value="UniProtKB-KW"/>
</dbReference>
<evidence type="ECO:0000259" key="6">
    <source>
        <dbReference type="SMART" id="SM00829"/>
    </source>
</evidence>
<evidence type="ECO:0000256" key="5">
    <source>
        <dbReference type="ARBA" id="ARBA00023002"/>
    </source>
</evidence>
<dbReference type="SUPFAM" id="SSF50129">
    <property type="entry name" value="GroES-like"/>
    <property type="match status" value="1"/>
</dbReference>
<comment type="similarity">
    <text evidence="2">Belongs to the zinc-containing alcohol dehydrogenase family.</text>
</comment>
<dbReference type="KEGG" id="mtar:DF168_02058"/>
<proteinExistence type="inferred from homology"/>
<sequence>MKQLEKLEGFGNVRMIEVADPKPGPTQVLVEVKRSLISRGSELFRRYILDEAVSPDIMGYSDAGEVIEIGDQVQSYSVGQRVEVTAPHAQFVVAEEKSWRLFPLPDQLSYEAATFLPLATSAVMWMRSTPIEPGETVVVLGQGLVGALCAQALRARTPGRIIAVDSHPLRCSVSKKLGVDVVIDLSEKDPITAVLELTEGKGADVVIECVGGDAGIKSFEQAQEMLASNGVIHLISKYQGAPLPLHGDNFMNKLLIAGIRIDQPREECLPQAAQMLIDGRLRTSELITHRLPWRQTPEAYHLLYQKPQEALGVILEWD</sequence>
<dbReference type="Pfam" id="PF00107">
    <property type="entry name" value="ADH_zinc_N"/>
    <property type="match status" value="1"/>
</dbReference>
<reference evidence="7 8" key="1">
    <citation type="submission" date="2018-06" db="EMBL/GenBank/DDBJ databases">
        <title>Draft Genome Sequence of a Novel Marine Bacterium Related to the Verrucomicrobia.</title>
        <authorList>
            <person name="Vosseberg J."/>
            <person name="Martijn J."/>
            <person name="Ettema T.J.G."/>
        </authorList>
    </citation>
    <scope>NUCLEOTIDE SEQUENCE [LARGE SCALE GENOMIC DNA]</scope>
    <source>
        <strain evidence="7">TARA_B100001123</strain>
    </source>
</reference>
<dbReference type="InterPro" id="IPR011032">
    <property type="entry name" value="GroES-like_sf"/>
</dbReference>
<dbReference type="GO" id="GO:0003939">
    <property type="term" value="F:L-iditol 2-dehydrogenase (NAD+) activity"/>
    <property type="evidence" value="ECO:0007669"/>
    <property type="project" value="UniProtKB-EC"/>
</dbReference>
<evidence type="ECO:0000256" key="4">
    <source>
        <dbReference type="ARBA" id="ARBA00022833"/>
    </source>
</evidence>
<evidence type="ECO:0000256" key="1">
    <source>
        <dbReference type="ARBA" id="ARBA00001947"/>
    </source>
</evidence>
<dbReference type="InterPro" id="IPR013149">
    <property type="entry name" value="ADH-like_C"/>
</dbReference>
<dbReference type="Gene3D" id="3.40.50.720">
    <property type="entry name" value="NAD(P)-binding Rossmann-like Domain"/>
    <property type="match status" value="1"/>
</dbReference>
<dbReference type="SMART" id="SM00829">
    <property type="entry name" value="PKS_ER"/>
    <property type="match status" value="1"/>
</dbReference>
<name>A0A2Z4AK47_9BACT</name>
<dbReference type="Gene3D" id="3.90.180.10">
    <property type="entry name" value="Medium-chain alcohol dehydrogenases, catalytic domain"/>
    <property type="match status" value="2"/>
</dbReference>
<keyword evidence="5 7" id="KW-0560">Oxidoreductase</keyword>
<evidence type="ECO:0000256" key="2">
    <source>
        <dbReference type="ARBA" id="ARBA00008072"/>
    </source>
</evidence>
<organism evidence="7 8">
    <name type="scientific">Candidatus Moanibacter tarae</name>
    <dbReference type="NCBI Taxonomy" id="2200854"/>
    <lineage>
        <taxon>Bacteria</taxon>
        <taxon>Pseudomonadati</taxon>
        <taxon>Verrucomicrobiota</taxon>
        <taxon>Opitutia</taxon>
        <taxon>Puniceicoccales</taxon>
        <taxon>Puniceicoccales incertae sedis</taxon>
        <taxon>Candidatus Moanibacter</taxon>
    </lineage>
</organism>
<dbReference type="Proteomes" id="UP000247465">
    <property type="component" value="Chromosome"/>
</dbReference>
<dbReference type="PANTHER" id="PTHR43350">
    <property type="entry name" value="NAD-DEPENDENT ALCOHOL DEHYDROGENASE"/>
    <property type="match status" value="1"/>
</dbReference>